<dbReference type="KEGG" id="bim:112213408"/>
<protein>
    <submittedName>
        <fullName evidence="3">Uncharacterized protein LOC112213408</fullName>
    </submittedName>
</protein>
<dbReference type="PANTHER" id="PTHR24559:SF435">
    <property type="entry name" value="RIBONUCLEASE H"/>
    <property type="match status" value="1"/>
</dbReference>
<dbReference type="InterPro" id="IPR043128">
    <property type="entry name" value="Rev_trsase/Diguanyl_cyclase"/>
</dbReference>
<dbReference type="SUPFAM" id="SSF56672">
    <property type="entry name" value="DNA/RNA polymerases"/>
    <property type="match status" value="1"/>
</dbReference>
<dbReference type="GO" id="GO:0071897">
    <property type="term" value="P:DNA biosynthetic process"/>
    <property type="evidence" value="ECO:0007669"/>
    <property type="project" value="UniProtKB-ARBA"/>
</dbReference>
<accession>A0A6P6FE71</accession>
<dbReference type="GeneID" id="112213408"/>
<evidence type="ECO:0000313" key="2">
    <source>
        <dbReference type="Proteomes" id="UP000515180"/>
    </source>
</evidence>
<dbReference type="InterPro" id="IPR053134">
    <property type="entry name" value="RNA-dir_DNA_polymerase"/>
</dbReference>
<dbReference type="PANTHER" id="PTHR24559">
    <property type="entry name" value="TRANSPOSON TY3-I GAG-POL POLYPROTEIN"/>
    <property type="match status" value="1"/>
</dbReference>
<sequence length="194" mass="22424">MSDQLGSAKYFFTFDLASGFRQIRMAQEDAHKTAFSIPYGQFQFKRMSLGLKNAPTTFQPLMNSVLSELQGVELFIRLDDINREDTFNNFKTSAPIDKGALEMKKIGRLPHYERLMLERASLNQDSEKYIVSLLVKEDRNIPIRPENLLNSLRYLLDVVNEKQLTSFSNSKGNSEEILCDTQSRNGRKYLWKNP</sequence>
<organism evidence="2 3">
    <name type="scientific">Bombus impatiens</name>
    <name type="common">Bumblebee</name>
    <dbReference type="NCBI Taxonomy" id="132113"/>
    <lineage>
        <taxon>Eukaryota</taxon>
        <taxon>Metazoa</taxon>
        <taxon>Ecdysozoa</taxon>
        <taxon>Arthropoda</taxon>
        <taxon>Hexapoda</taxon>
        <taxon>Insecta</taxon>
        <taxon>Pterygota</taxon>
        <taxon>Neoptera</taxon>
        <taxon>Endopterygota</taxon>
        <taxon>Hymenoptera</taxon>
        <taxon>Apocrita</taxon>
        <taxon>Aculeata</taxon>
        <taxon>Apoidea</taxon>
        <taxon>Anthophila</taxon>
        <taxon>Apidae</taxon>
        <taxon>Bombus</taxon>
        <taxon>Pyrobombus</taxon>
    </lineage>
</organism>
<dbReference type="InterPro" id="IPR000477">
    <property type="entry name" value="RT_dom"/>
</dbReference>
<dbReference type="OrthoDB" id="430238at2759"/>
<reference evidence="3" key="1">
    <citation type="submission" date="2025-08" db="UniProtKB">
        <authorList>
            <consortium name="RefSeq"/>
        </authorList>
    </citation>
    <scope>IDENTIFICATION</scope>
</reference>
<feature type="domain" description="Reverse transcriptase" evidence="1">
    <location>
        <begin position="3"/>
        <end position="81"/>
    </location>
</feature>
<proteinExistence type="predicted"/>
<dbReference type="InterPro" id="IPR043502">
    <property type="entry name" value="DNA/RNA_pol_sf"/>
</dbReference>
<dbReference type="CDD" id="cd01647">
    <property type="entry name" value="RT_LTR"/>
    <property type="match status" value="1"/>
</dbReference>
<gene>
    <name evidence="3" type="primary">LOC112213408</name>
</gene>
<dbReference type="Gene3D" id="3.10.10.10">
    <property type="entry name" value="HIV Type 1 Reverse Transcriptase, subunit A, domain 1"/>
    <property type="match status" value="1"/>
</dbReference>
<name>A0A6P6FE71_BOMIM</name>
<dbReference type="Pfam" id="PF00078">
    <property type="entry name" value="RVT_1"/>
    <property type="match status" value="1"/>
</dbReference>
<evidence type="ECO:0000259" key="1">
    <source>
        <dbReference type="Pfam" id="PF00078"/>
    </source>
</evidence>
<dbReference type="AlphaFoldDB" id="A0A6P6FE71"/>
<dbReference type="Proteomes" id="UP000515180">
    <property type="component" value="Unplaced"/>
</dbReference>
<dbReference type="RefSeq" id="XP_024225607.1">
    <property type="nucleotide sequence ID" value="XM_024369839.1"/>
</dbReference>
<keyword evidence="2" id="KW-1185">Reference proteome</keyword>
<dbReference type="Gene3D" id="3.30.70.270">
    <property type="match status" value="1"/>
</dbReference>
<evidence type="ECO:0000313" key="3">
    <source>
        <dbReference type="RefSeq" id="XP_024225607.1"/>
    </source>
</evidence>